<dbReference type="SUPFAM" id="SSF46785">
    <property type="entry name" value="Winged helix' DNA-binding domain"/>
    <property type="match status" value="1"/>
</dbReference>
<reference evidence="2 3" key="1">
    <citation type="journal article" date="2010" name="J. Bacteriol.">
        <title>Genome sequences of Oceanicola granulosus HTCC2516(T) and Oceanicola batsensis HTCC2597(TDelta).</title>
        <authorList>
            <person name="Thrash J.C."/>
            <person name="Cho J.C."/>
            <person name="Vergin K.L."/>
            <person name="Giovannoni S.J."/>
        </authorList>
    </citation>
    <scope>NUCLEOTIDE SEQUENCE [LARGE SCALE GENOMIC DNA]</scope>
    <source>
        <strain evidence="3">ATCC BAA-861 / DSM 15982 / KCTC 12143 / HTCC2516</strain>
    </source>
</reference>
<dbReference type="NCBIfam" id="TIGR04176">
    <property type="entry name" value="MarR_EPS"/>
    <property type="match status" value="1"/>
</dbReference>
<keyword evidence="1" id="KW-0175">Coiled coil</keyword>
<dbReference type="InterPro" id="IPR036388">
    <property type="entry name" value="WH-like_DNA-bd_sf"/>
</dbReference>
<dbReference type="InterPro" id="IPR026433">
    <property type="entry name" value="MarR_EPS"/>
</dbReference>
<name>Q2CAF2_OCEGH</name>
<evidence type="ECO:0000256" key="1">
    <source>
        <dbReference type="SAM" id="Coils"/>
    </source>
</evidence>
<gene>
    <name evidence="2" type="ORF">OG2516_17930</name>
</gene>
<accession>Q2CAF2</accession>
<keyword evidence="3" id="KW-1185">Reference proteome</keyword>
<evidence type="ECO:0008006" key="4">
    <source>
        <dbReference type="Google" id="ProtNLM"/>
    </source>
</evidence>
<organism evidence="2 3">
    <name type="scientific">Oceanicola granulosus (strain ATCC BAA-861 / DSM 15982 / KCTC 12143 / HTCC2516)</name>
    <dbReference type="NCBI Taxonomy" id="314256"/>
    <lineage>
        <taxon>Bacteria</taxon>
        <taxon>Pseudomonadati</taxon>
        <taxon>Pseudomonadota</taxon>
        <taxon>Alphaproteobacteria</taxon>
        <taxon>Rhodobacterales</taxon>
        <taxon>Roseobacteraceae</taxon>
        <taxon>Oceanicola</taxon>
    </lineage>
</organism>
<comment type="caution">
    <text evidence="2">The sequence shown here is derived from an EMBL/GenBank/DDBJ whole genome shotgun (WGS) entry which is preliminary data.</text>
</comment>
<dbReference type="Gene3D" id="1.10.10.10">
    <property type="entry name" value="Winged helix-like DNA-binding domain superfamily/Winged helix DNA-binding domain"/>
    <property type="match status" value="1"/>
</dbReference>
<dbReference type="EMBL" id="AAOT01000054">
    <property type="protein sequence ID" value="EAR49647.1"/>
    <property type="molecule type" value="Genomic_DNA"/>
</dbReference>
<sequence length="117" mass="13155">MIPDDLRFRLLRLLESDPSMSQRQIAAELGLSLGRVNYVLRALIEKGQVKAENFRVSQNKLRYAYLLTPSGIEAKTRLASGFLKRKLAEHEALQAEIRALQREMEVGGEEASKGSGR</sequence>
<dbReference type="Proteomes" id="UP000003635">
    <property type="component" value="Unassembled WGS sequence"/>
</dbReference>
<dbReference type="AlphaFoldDB" id="Q2CAF2"/>
<feature type="coiled-coil region" evidence="1">
    <location>
        <begin position="83"/>
        <end position="110"/>
    </location>
</feature>
<dbReference type="RefSeq" id="WP_007257133.1">
    <property type="nucleotide sequence ID" value="NZ_CH724110.1"/>
</dbReference>
<dbReference type="Pfam" id="PF13412">
    <property type="entry name" value="HTH_24"/>
    <property type="match status" value="1"/>
</dbReference>
<proteinExistence type="predicted"/>
<protein>
    <recommendedName>
        <fullName evidence="4">MarR family EPS-associated transcriptional regulator</fullName>
    </recommendedName>
</protein>
<dbReference type="HOGENOM" id="CLU_147409_1_0_5"/>
<evidence type="ECO:0000313" key="3">
    <source>
        <dbReference type="Proteomes" id="UP000003635"/>
    </source>
</evidence>
<dbReference type="STRING" id="314256.OG2516_17930"/>
<evidence type="ECO:0000313" key="2">
    <source>
        <dbReference type="EMBL" id="EAR49647.1"/>
    </source>
</evidence>
<dbReference type="OrthoDB" id="8537236at2"/>
<dbReference type="eggNOG" id="COG1846">
    <property type="taxonomic scope" value="Bacteria"/>
</dbReference>
<dbReference type="InterPro" id="IPR036390">
    <property type="entry name" value="WH_DNA-bd_sf"/>
</dbReference>